<feature type="signal peptide" evidence="1">
    <location>
        <begin position="1"/>
        <end position="16"/>
    </location>
</feature>
<proteinExistence type="predicted"/>
<dbReference type="EMBL" id="LFIV01000008">
    <property type="protein sequence ID" value="KZL77381.1"/>
    <property type="molecule type" value="Genomic_DNA"/>
</dbReference>
<dbReference type="STRING" id="708197.A0A161V5M9"/>
<comment type="caution">
    <text evidence="2">The sequence shown here is derived from an EMBL/GenBank/DDBJ whole genome shotgun (WGS) entry which is preliminary data.</text>
</comment>
<evidence type="ECO:0000313" key="2">
    <source>
        <dbReference type="EMBL" id="KZL77381.1"/>
    </source>
</evidence>
<evidence type="ECO:0000313" key="3">
    <source>
        <dbReference type="Proteomes" id="UP000076552"/>
    </source>
</evidence>
<feature type="chain" id="PRO_5007827798" evidence="1">
    <location>
        <begin position="17"/>
        <end position="153"/>
    </location>
</feature>
<dbReference type="AlphaFoldDB" id="A0A161V5M9"/>
<protein>
    <submittedName>
        <fullName evidence="2">Cytochrome P450 4A10</fullName>
    </submittedName>
</protein>
<dbReference type="Proteomes" id="UP000076552">
    <property type="component" value="Unassembled WGS sequence"/>
</dbReference>
<accession>A0A161V5M9</accession>
<sequence length="153" mass="16426">MQGVWAMESNRLSVLAIVPLVLIPNDVDIGDGAGFTLIYSEKGGFFKAPCYSNFDFNGHPTIFSALIPAHRSIQAKVVIRLLSPALIYKEGDAVLQSCVKSLIASIKEAASSGKPVNMLITVRCLAFSVVTGHILRKTSGGVAQLMDGWMDTE</sequence>
<reference evidence="2 3" key="1">
    <citation type="submission" date="2015-06" db="EMBL/GenBank/DDBJ databases">
        <title>Survival trade-offs in plant roots during colonization by closely related pathogenic and mutualistic fungi.</title>
        <authorList>
            <person name="Hacquard S."/>
            <person name="Kracher B."/>
            <person name="Hiruma K."/>
            <person name="Weinman A."/>
            <person name="Muench P."/>
            <person name="Garrido Oter R."/>
            <person name="Ver Loren van Themaat E."/>
            <person name="Dallerey J.-F."/>
            <person name="Damm U."/>
            <person name="Henrissat B."/>
            <person name="Lespinet O."/>
            <person name="Thon M."/>
            <person name="Kemen E."/>
            <person name="McHardy A.C."/>
            <person name="Schulze-Lefert P."/>
            <person name="O'Connell R.J."/>
        </authorList>
    </citation>
    <scope>NUCLEOTIDE SEQUENCE [LARGE SCALE GENOMIC DNA]</scope>
    <source>
        <strain evidence="2 3">0861</strain>
    </source>
</reference>
<organism evidence="2 3">
    <name type="scientific">Colletotrichum tofieldiae</name>
    <dbReference type="NCBI Taxonomy" id="708197"/>
    <lineage>
        <taxon>Eukaryota</taxon>
        <taxon>Fungi</taxon>
        <taxon>Dikarya</taxon>
        <taxon>Ascomycota</taxon>
        <taxon>Pezizomycotina</taxon>
        <taxon>Sordariomycetes</taxon>
        <taxon>Hypocreomycetidae</taxon>
        <taxon>Glomerellales</taxon>
        <taxon>Glomerellaceae</taxon>
        <taxon>Colletotrichum</taxon>
        <taxon>Colletotrichum spaethianum species complex</taxon>
    </lineage>
</organism>
<gene>
    <name evidence="2" type="ORF">CT0861_11257</name>
</gene>
<name>A0A161V5M9_9PEZI</name>
<keyword evidence="1" id="KW-0732">Signal</keyword>
<evidence type="ECO:0000256" key="1">
    <source>
        <dbReference type="SAM" id="SignalP"/>
    </source>
</evidence>
<keyword evidence="3" id="KW-1185">Reference proteome</keyword>